<dbReference type="InterPro" id="IPR000160">
    <property type="entry name" value="GGDEF_dom"/>
</dbReference>
<dbReference type="CDD" id="cd00130">
    <property type="entry name" value="PAS"/>
    <property type="match status" value="1"/>
</dbReference>
<dbReference type="PROSITE" id="PS50113">
    <property type="entry name" value="PAC"/>
    <property type="match status" value="1"/>
</dbReference>
<dbReference type="SMART" id="SM00267">
    <property type="entry name" value="GGDEF"/>
    <property type="match status" value="1"/>
</dbReference>
<dbReference type="Pfam" id="PF08448">
    <property type="entry name" value="PAS_4"/>
    <property type="match status" value="1"/>
</dbReference>
<evidence type="ECO:0000259" key="7">
    <source>
        <dbReference type="PROSITE" id="PS50887"/>
    </source>
</evidence>
<dbReference type="Pfam" id="PF00672">
    <property type="entry name" value="HAMP"/>
    <property type="match status" value="1"/>
</dbReference>
<reference evidence="8 9" key="2">
    <citation type="submission" date="2020-05" db="EMBL/GenBank/DDBJ databases">
        <title>Draft genome sequence of Desulfovibrio sp. strainFSS-1.</title>
        <authorList>
            <person name="Shimoshige H."/>
            <person name="Kobayashi H."/>
            <person name="Maekawa T."/>
        </authorList>
    </citation>
    <scope>NUCLEOTIDE SEQUENCE [LARGE SCALE GENOMIC DNA]</scope>
    <source>
        <strain evidence="8 9">SIID29052-01</strain>
    </source>
</reference>
<dbReference type="Proteomes" id="UP000494245">
    <property type="component" value="Unassembled WGS sequence"/>
</dbReference>
<organism evidence="8 9">
    <name type="scientific">Fundidesulfovibrio magnetotacticus</name>
    <dbReference type="NCBI Taxonomy" id="2730080"/>
    <lineage>
        <taxon>Bacteria</taxon>
        <taxon>Pseudomonadati</taxon>
        <taxon>Thermodesulfobacteriota</taxon>
        <taxon>Desulfovibrionia</taxon>
        <taxon>Desulfovibrionales</taxon>
        <taxon>Desulfovibrionaceae</taxon>
        <taxon>Fundidesulfovibrio</taxon>
    </lineage>
</organism>
<dbReference type="InterPro" id="IPR000014">
    <property type="entry name" value="PAS"/>
</dbReference>
<dbReference type="AlphaFoldDB" id="A0A6V8LQZ0"/>
<proteinExistence type="predicted"/>
<evidence type="ECO:0000259" key="3">
    <source>
        <dbReference type="PROSITE" id="PS50112"/>
    </source>
</evidence>
<dbReference type="SUPFAM" id="SSF141868">
    <property type="entry name" value="EAL domain-like"/>
    <property type="match status" value="1"/>
</dbReference>
<evidence type="ECO:0000259" key="5">
    <source>
        <dbReference type="PROSITE" id="PS50883"/>
    </source>
</evidence>
<dbReference type="Gene3D" id="6.10.340.10">
    <property type="match status" value="1"/>
</dbReference>
<comment type="caution">
    <text evidence="8">The sequence shown here is derived from an EMBL/GenBank/DDBJ whole genome shotgun (WGS) entry which is preliminary data.</text>
</comment>
<dbReference type="SUPFAM" id="SSF158472">
    <property type="entry name" value="HAMP domain-like"/>
    <property type="match status" value="1"/>
</dbReference>
<feature type="domain" description="PAS" evidence="3">
    <location>
        <begin position="402"/>
        <end position="472"/>
    </location>
</feature>
<dbReference type="CDD" id="cd06225">
    <property type="entry name" value="HAMP"/>
    <property type="match status" value="1"/>
</dbReference>
<keyword evidence="2" id="KW-0472">Membrane</keyword>
<keyword evidence="1" id="KW-0175">Coiled coil</keyword>
<accession>A0A6V8LQZ0</accession>
<feature type="domain" description="EAL" evidence="5">
    <location>
        <begin position="701"/>
        <end position="952"/>
    </location>
</feature>
<dbReference type="Gene3D" id="3.30.450.20">
    <property type="entry name" value="PAS domain"/>
    <property type="match status" value="1"/>
</dbReference>
<dbReference type="InterPro" id="IPR013656">
    <property type="entry name" value="PAS_4"/>
</dbReference>
<feature type="domain" description="PAC" evidence="4">
    <location>
        <begin position="475"/>
        <end position="527"/>
    </location>
</feature>
<dbReference type="SUPFAM" id="SSF55785">
    <property type="entry name" value="PYP-like sensor domain (PAS domain)"/>
    <property type="match status" value="1"/>
</dbReference>
<dbReference type="Gene3D" id="3.20.20.450">
    <property type="entry name" value="EAL domain"/>
    <property type="match status" value="1"/>
</dbReference>
<protein>
    <submittedName>
        <fullName evidence="8">Putative signaling protein</fullName>
    </submittedName>
</protein>
<evidence type="ECO:0000259" key="4">
    <source>
        <dbReference type="PROSITE" id="PS50113"/>
    </source>
</evidence>
<dbReference type="InterPro" id="IPR043128">
    <property type="entry name" value="Rev_trsase/Diguanyl_cyclase"/>
</dbReference>
<dbReference type="SMART" id="SM00091">
    <property type="entry name" value="PAS"/>
    <property type="match status" value="1"/>
</dbReference>
<dbReference type="InterPro" id="IPR001633">
    <property type="entry name" value="EAL_dom"/>
</dbReference>
<reference evidence="8 9" key="1">
    <citation type="submission" date="2020-04" db="EMBL/GenBank/DDBJ databases">
        <authorList>
            <consortium name="Desulfovibrio sp. FSS-1 genome sequencing consortium"/>
            <person name="Shimoshige H."/>
            <person name="Kobayashi H."/>
            <person name="Maekawa T."/>
        </authorList>
    </citation>
    <scope>NUCLEOTIDE SEQUENCE [LARGE SCALE GENOMIC DNA]</scope>
    <source>
        <strain evidence="8 9">SIID29052-01</strain>
    </source>
</reference>
<dbReference type="InterPro" id="IPR000700">
    <property type="entry name" value="PAS-assoc_C"/>
</dbReference>
<dbReference type="GO" id="GO:0016020">
    <property type="term" value="C:membrane"/>
    <property type="evidence" value="ECO:0007669"/>
    <property type="project" value="InterPro"/>
</dbReference>
<feature type="coiled-coil region" evidence="1">
    <location>
        <begin position="354"/>
        <end position="381"/>
    </location>
</feature>
<dbReference type="Gene3D" id="3.30.70.270">
    <property type="match status" value="1"/>
</dbReference>
<dbReference type="SMART" id="SM00052">
    <property type="entry name" value="EAL"/>
    <property type="match status" value="1"/>
</dbReference>
<feature type="domain" description="GGDEF" evidence="7">
    <location>
        <begin position="559"/>
        <end position="692"/>
    </location>
</feature>
<evidence type="ECO:0000256" key="2">
    <source>
        <dbReference type="SAM" id="Phobius"/>
    </source>
</evidence>
<name>A0A6V8LQZ0_9BACT</name>
<dbReference type="SMART" id="SM00304">
    <property type="entry name" value="HAMP"/>
    <property type="match status" value="1"/>
</dbReference>
<dbReference type="Pfam" id="PF00990">
    <property type="entry name" value="GGDEF"/>
    <property type="match status" value="1"/>
</dbReference>
<dbReference type="NCBIfam" id="TIGR00229">
    <property type="entry name" value="sensory_box"/>
    <property type="match status" value="1"/>
</dbReference>
<dbReference type="NCBIfam" id="TIGR00254">
    <property type="entry name" value="GGDEF"/>
    <property type="match status" value="1"/>
</dbReference>
<dbReference type="Pfam" id="PF00563">
    <property type="entry name" value="EAL"/>
    <property type="match status" value="1"/>
</dbReference>
<dbReference type="PANTHER" id="PTHR44757:SF2">
    <property type="entry name" value="BIOFILM ARCHITECTURE MAINTENANCE PROTEIN MBAA"/>
    <property type="match status" value="1"/>
</dbReference>
<dbReference type="InterPro" id="IPR035919">
    <property type="entry name" value="EAL_sf"/>
</dbReference>
<evidence type="ECO:0000313" key="8">
    <source>
        <dbReference type="EMBL" id="GFK92758.1"/>
    </source>
</evidence>
<dbReference type="GO" id="GO:0007165">
    <property type="term" value="P:signal transduction"/>
    <property type="evidence" value="ECO:0007669"/>
    <property type="project" value="InterPro"/>
</dbReference>
<dbReference type="CDD" id="cd01948">
    <property type="entry name" value="EAL"/>
    <property type="match status" value="1"/>
</dbReference>
<keyword evidence="9" id="KW-1185">Reference proteome</keyword>
<dbReference type="SUPFAM" id="SSF55073">
    <property type="entry name" value="Nucleotide cyclase"/>
    <property type="match status" value="1"/>
</dbReference>
<keyword evidence="2" id="KW-0812">Transmembrane</keyword>
<dbReference type="PROSITE" id="PS50887">
    <property type="entry name" value="GGDEF"/>
    <property type="match status" value="1"/>
</dbReference>
<dbReference type="PROSITE" id="PS50112">
    <property type="entry name" value="PAS"/>
    <property type="match status" value="1"/>
</dbReference>
<gene>
    <name evidence="8" type="ORF">NNJEOMEG_00585</name>
</gene>
<feature type="domain" description="HAMP" evidence="6">
    <location>
        <begin position="317"/>
        <end position="369"/>
    </location>
</feature>
<sequence>MSMSVTALHRCVIALLVAFFTATTWLYVDNSARTADAVMTFIRQQAGTSARLQSAGESLIQARQLYTYIATDRSAQLGDPVNIIDALTRRALGLVPEHRAAFAPVETTLSTLRAGLLRMDEMRQADEFSDAMTALTDEVKRHLALALMQGEMAAASGEFPEGFSTFLNNALQALGRIANAYLRARPDRLPVFTNLMGKIQEDVARLLDDHENGLDQAALETLAADLLTIRTNVPRIRDTNNDPNFQNYTNKSMADELRRRWDSAMLAVQNARQDHARRMDEEALMRVARIRSAVNTFELASGAILVLALAALFAAGRAVSRRVRELRRGAALLSTGHLDHRISQAARDDFGKLAEEFNALAEGLQSEKERTREALHALELSRGELDARVRERTAELTRALESLRLMDSVFSHSSQGVVICDADLRIVDANPAASRITGHPREDLLGRLPGDFCVPGEVDRLRAALHDALDRQGRFEAELDIVARDGRRVPLHFLMARLGGEAEGPSHSIGIFQDLSLQREAEKRLAVQSMRDPLTGLPNRALLFRESARRMVAADPEHPVLAMLLMDLDNFKTLNDSLGHAEGDRLLREVAHRLTTEAGAGALVARLGGDEFAVLSERLEDEGHALELARRLHASFAPLFQTAEGLYRANASMGMAVFPKDGDSPDLLFKNADMALNRAKSHGKGLIEVYTRQLADQVLARAALERDIHAAVAGRHFEVHYQPIVRVDQPVIAGAEALLRWRREGELISPGVFIPMCEEMNFIQDITVLLLDAVARDVAAWRAEGQTPHVSVNISAVQFSDPSFHERLAHILAARSMPREQLGLEITETAIMSKPELAANTLRHLREQGHTVSIDDFGTGYSSLRNLQRFPLTTLKIDRQFISGLGSRETRAIVKASIAMAKGLGLSVVAEGVERPEELDFLRDCRCDFYQGFLFSPAVTAQDFLALLLRQQSGTLVQEETFLLPPLLH</sequence>
<dbReference type="CDD" id="cd01949">
    <property type="entry name" value="GGDEF"/>
    <property type="match status" value="1"/>
</dbReference>
<dbReference type="InterPro" id="IPR029787">
    <property type="entry name" value="Nucleotide_cyclase"/>
</dbReference>
<dbReference type="InterPro" id="IPR003660">
    <property type="entry name" value="HAMP_dom"/>
</dbReference>
<evidence type="ECO:0000256" key="1">
    <source>
        <dbReference type="SAM" id="Coils"/>
    </source>
</evidence>
<dbReference type="InterPro" id="IPR035965">
    <property type="entry name" value="PAS-like_dom_sf"/>
</dbReference>
<dbReference type="PROSITE" id="PS50885">
    <property type="entry name" value="HAMP"/>
    <property type="match status" value="1"/>
</dbReference>
<dbReference type="PANTHER" id="PTHR44757">
    <property type="entry name" value="DIGUANYLATE CYCLASE DGCP"/>
    <property type="match status" value="1"/>
</dbReference>
<evidence type="ECO:0000259" key="6">
    <source>
        <dbReference type="PROSITE" id="PS50885"/>
    </source>
</evidence>
<evidence type="ECO:0000313" key="9">
    <source>
        <dbReference type="Proteomes" id="UP000494245"/>
    </source>
</evidence>
<dbReference type="EMBL" id="BLTE01000001">
    <property type="protein sequence ID" value="GFK92758.1"/>
    <property type="molecule type" value="Genomic_DNA"/>
</dbReference>
<feature type="transmembrane region" description="Helical" evidence="2">
    <location>
        <begin position="299"/>
        <end position="319"/>
    </location>
</feature>
<dbReference type="PROSITE" id="PS50883">
    <property type="entry name" value="EAL"/>
    <property type="match status" value="1"/>
</dbReference>
<dbReference type="InterPro" id="IPR052155">
    <property type="entry name" value="Biofilm_reg_signaling"/>
</dbReference>
<keyword evidence="2" id="KW-1133">Transmembrane helix</keyword>